<evidence type="ECO:0008006" key="8">
    <source>
        <dbReference type="Google" id="ProtNLM"/>
    </source>
</evidence>
<dbReference type="InterPro" id="IPR036249">
    <property type="entry name" value="Thioredoxin-like_sf"/>
</dbReference>
<dbReference type="InterPro" id="IPR004046">
    <property type="entry name" value="GST_C"/>
</dbReference>
<dbReference type="CDD" id="cd03039">
    <property type="entry name" value="GST_N_Sigma_like"/>
    <property type="match status" value="1"/>
</dbReference>
<name>A0A8S3Z0W6_9EUPU</name>
<keyword evidence="2" id="KW-0273">Eye lens protein</keyword>
<dbReference type="PANTHER" id="PTHR11571">
    <property type="entry name" value="GLUTATHIONE S-TRANSFERASE"/>
    <property type="match status" value="1"/>
</dbReference>
<dbReference type="InterPro" id="IPR010987">
    <property type="entry name" value="Glutathione-S-Trfase_C-like"/>
</dbReference>
<dbReference type="Gene3D" id="3.40.30.10">
    <property type="entry name" value="Glutaredoxin"/>
    <property type="match status" value="1"/>
</dbReference>
<dbReference type="PROSITE" id="PS50404">
    <property type="entry name" value="GST_NTER"/>
    <property type="match status" value="1"/>
</dbReference>
<dbReference type="GO" id="GO:0004364">
    <property type="term" value="F:glutathione transferase activity"/>
    <property type="evidence" value="ECO:0007669"/>
    <property type="project" value="TreeGrafter"/>
</dbReference>
<proteinExistence type="inferred from homology"/>
<evidence type="ECO:0000256" key="1">
    <source>
        <dbReference type="ARBA" id="ARBA00007409"/>
    </source>
</evidence>
<dbReference type="OrthoDB" id="414243at2759"/>
<evidence type="ECO:0000313" key="7">
    <source>
        <dbReference type="Proteomes" id="UP000678393"/>
    </source>
</evidence>
<reference evidence="6" key="1">
    <citation type="submission" date="2021-04" db="EMBL/GenBank/DDBJ databases">
        <authorList>
            <consortium name="Molecular Ecology Group"/>
        </authorList>
    </citation>
    <scope>NUCLEOTIDE SEQUENCE</scope>
</reference>
<comment type="similarity">
    <text evidence="1">Belongs to the GST superfamily.</text>
</comment>
<accession>A0A8S3Z0W6</accession>
<sequence length="206" mass="23625">MAPKYKLYYFNVRGRGELIRLLFHAAGVQFEDHRVEFTDWPALKPNTPEGTLPYLCIDDKEFGESLPLSRYVARKYNLAGKTDIDQLQADIILNHVDEIRGIVSRARNDKIYTEEQKKELEGRVATSLLPKLLKKIEKRLTENPSGYLIGDSVTIADLAFLDLLDTPLKSSPKLLDTFQKVREHRKKISSLPRLAKYLSTRPDTPI</sequence>
<dbReference type="GO" id="GO:0006749">
    <property type="term" value="P:glutathione metabolic process"/>
    <property type="evidence" value="ECO:0007669"/>
    <property type="project" value="TreeGrafter"/>
</dbReference>
<feature type="domain" description="GST N-terminal" evidence="4">
    <location>
        <begin position="3"/>
        <end position="80"/>
    </location>
</feature>
<evidence type="ECO:0000259" key="5">
    <source>
        <dbReference type="PROSITE" id="PS50405"/>
    </source>
</evidence>
<dbReference type="CDD" id="cd03192">
    <property type="entry name" value="GST_C_Sigma_like"/>
    <property type="match status" value="1"/>
</dbReference>
<dbReference type="InterPro" id="IPR036282">
    <property type="entry name" value="Glutathione-S-Trfase_C_sf"/>
</dbReference>
<feature type="domain" description="GST C-terminal" evidence="5">
    <location>
        <begin position="82"/>
        <end position="206"/>
    </location>
</feature>
<dbReference type="InterPro" id="IPR040079">
    <property type="entry name" value="Glutathione_S-Trfase"/>
</dbReference>
<dbReference type="Pfam" id="PF14497">
    <property type="entry name" value="GST_C_3"/>
    <property type="match status" value="1"/>
</dbReference>
<dbReference type="InterPro" id="IPR050213">
    <property type="entry name" value="GST_superfamily"/>
</dbReference>
<dbReference type="SUPFAM" id="SSF52833">
    <property type="entry name" value="Thioredoxin-like"/>
    <property type="match status" value="1"/>
</dbReference>
<gene>
    <name evidence="6" type="ORF">CUNI_LOCUS8705</name>
</gene>
<dbReference type="Proteomes" id="UP000678393">
    <property type="component" value="Unassembled WGS sequence"/>
</dbReference>
<dbReference type="Pfam" id="PF13417">
    <property type="entry name" value="GST_N_3"/>
    <property type="match status" value="1"/>
</dbReference>
<dbReference type="SFLD" id="SFLDS00019">
    <property type="entry name" value="Glutathione_Transferase_(cytos"/>
    <property type="match status" value="1"/>
</dbReference>
<dbReference type="SUPFAM" id="SSF47616">
    <property type="entry name" value="GST C-terminal domain-like"/>
    <property type="match status" value="1"/>
</dbReference>
<evidence type="ECO:0000313" key="6">
    <source>
        <dbReference type="EMBL" id="CAG5123147.1"/>
    </source>
</evidence>
<dbReference type="AlphaFoldDB" id="A0A8S3Z0W6"/>
<evidence type="ECO:0000259" key="4">
    <source>
        <dbReference type="PROSITE" id="PS50404"/>
    </source>
</evidence>
<dbReference type="SFLD" id="SFLDG00363">
    <property type="entry name" value="AMPS_(cytGST):_Alpha-__Mu-__Pi"/>
    <property type="match status" value="1"/>
</dbReference>
<dbReference type="Gene3D" id="1.20.1050.10">
    <property type="match status" value="1"/>
</dbReference>
<dbReference type="GO" id="GO:0005212">
    <property type="term" value="F:structural constituent of eye lens"/>
    <property type="evidence" value="ECO:0007669"/>
    <property type="project" value="UniProtKB-KW"/>
</dbReference>
<comment type="caution">
    <text evidence="6">The sequence shown here is derived from an EMBL/GenBank/DDBJ whole genome shotgun (WGS) entry which is preliminary data.</text>
</comment>
<dbReference type="EMBL" id="CAJHNH020001452">
    <property type="protein sequence ID" value="CAG5123147.1"/>
    <property type="molecule type" value="Genomic_DNA"/>
</dbReference>
<comment type="function">
    <text evidence="3">S-crystallins are structural components of squids and octopi eye lens. Contains relatively little if any GST activity.</text>
</comment>
<dbReference type="InterPro" id="IPR004045">
    <property type="entry name" value="Glutathione_S-Trfase_N"/>
</dbReference>
<dbReference type="PANTHER" id="PTHR11571:SF150">
    <property type="entry name" value="GLUTATHIONE S-TRANSFERASE"/>
    <property type="match status" value="1"/>
</dbReference>
<protein>
    <recommendedName>
        <fullName evidence="8">Glutathione transferase</fullName>
    </recommendedName>
</protein>
<dbReference type="FunFam" id="3.40.30.10:FF:000035">
    <property type="entry name" value="hematopoietic prostaglandin D synthase"/>
    <property type="match status" value="1"/>
</dbReference>
<organism evidence="6 7">
    <name type="scientific">Candidula unifasciata</name>
    <dbReference type="NCBI Taxonomy" id="100452"/>
    <lineage>
        <taxon>Eukaryota</taxon>
        <taxon>Metazoa</taxon>
        <taxon>Spiralia</taxon>
        <taxon>Lophotrochozoa</taxon>
        <taxon>Mollusca</taxon>
        <taxon>Gastropoda</taxon>
        <taxon>Heterobranchia</taxon>
        <taxon>Euthyneura</taxon>
        <taxon>Panpulmonata</taxon>
        <taxon>Eupulmonata</taxon>
        <taxon>Stylommatophora</taxon>
        <taxon>Helicina</taxon>
        <taxon>Helicoidea</taxon>
        <taxon>Geomitridae</taxon>
        <taxon>Candidula</taxon>
    </lineage>
</organism>
<evidence type="ECO:0000256" key="3">
    <source>
        <dbReference type="ARBA" id="ARBA00049616"/>
    </source>
</evidence>
<keyword evidence="7" id="KW-1185">Reference proteome</keyword>
<dbReference type="PROSITE" id="PS50405">
    <property type="entry name" value="GST_CTER"/>
    <property type="match status" value="1"/>
</dbReference>
<evidence type="ECO:0000256" key="2">
    <source>
        <dbReference type="ARBA" id="ARBA00022613"/>
    </source>
</evidence>
<dbReference type="SFLD" id="SFLDG01205">
    <property type="entry name" value="AMPS.1"/>
    <property type="match status" value="1"/>
</dbReference>